<feature type="compositionally biased region" description="Basic and acidic residues" evidence="1">
    <location>
        <begin position="251"/>
        <end position="278"/>
    </location>
</feature>
<gene>
    <name evidence="2" type="ORF">C1SCF055_LOCUS34640</name>
</gene>
<evidence type="ECO:0000313" key="3">
    <source>
        <dbReference type="EMBL" id="CAL4796581.1"/>
    </source>
</evidence>
<reference evidence="3 4" key="2">
    <citation type="submission" date="2024-05" db="EMBL/GenBank/DDBJ databases">
        <authorList>
            <person name="Chen Y."/>
            <person name="Shah S."/>
            <person name="Dougan E. K."/>
            <person name="Thang M."/>
            <person name="Chan C."/>
        </authorList>
    </citation>
    <scope>NUCLEOTIDE SEQUENCE [LARGE SCALE GENOMIC DNA]</scope>
</reference>
<dbReference type="EMBL" id="CAMXCT020004480">
    <property type="protein sequence ID" value="CAL1162644.1"/>
    <property type="molecule type" value="Genomic_DNA"/>
</dbReference>
<name>A0A9P1GGC2_9DINO</name>
<feature type="compositionally biased region" description="Basic and acidic residues" evidence="1">
    <location>
        <begin position="175"/>
        <end position="199"/>
    </location>
</feature>
<feature type="compositionally biased region" description="Acidic residues" evidence="1">
    <location>
        <begin position="60"/>
        <end position="74"/>
    </location>
</feature>
<dbReference type="Proteomes" id="UP001152797">
    <property type="component" value="Unassembled WGS sequence"/>
</dbReference>
<feature type="region of interest" description="Disordered" evidence="1">
    <location>
        <begin position="231"/>
        <end position="279"/>
    </location>
</feature>
<proteinExistence type="predicted"/>
<feature type="compositionally biased region" description="Basic and acidic residues" evidence="1">
    <location>
        <begin position="342"/>
        <end position="351"/>
    </location>
</feature>
<dbReference type="EMBL" id="CAMXCT010004480">
    <property type="protein sequence ID" value="CAI4009269.1"/>
    <property type="molecule type" value="Genomic_DNA"/>
</dbReference>
<reference evidence="2" key="1">
    <citation type="submission" date="2022-10" db="EMBL/GenBank/DDBJ databases">
        <authorList>
            <person name="Chen Y."/>
            <person name="Dougan E. K."/>
            <person name="Chan C."/>
            <person name="Rhodes N."/>
            <person name="Thang M."/>
        </authorList>
    </citation>
    <scope>NUCLEOTIDE SEQUENCE</scope>
</reference>
<sequence>MQTVSQDDHEAWARPLQTQTQDTERYWQCDQAGPAGAATICDDELFWGVADHVECAEPPDLPDVEPSQEAEESDPAPLDRFEGPPDSEGDLVTLEEIKDQILANFKTSQPKPGSKSPKSSQGRGRNPRPPSRSPTRSQPSCANSCNRTQKTLTASARPTSAHERLYQRSTRAHQRQVESREEEKLAKEKAWRPQLREDGPAAEACRRLHHGTQRKEEELLRIRDKYGKEFASMAPFSPSLSERGSPVPRKKFQDWVRDQEAWRTTRDEKRAERVKGQAEEEANYFKQHSVHRELSNKDMTKATKAVDRLYSSHKKSKEKIEKLRSEKMQQELEHIQQASVHRRVDTPDASEKIQKVQSSINRLYHQATHPLEPSERDMEVTGNWKQPWRVGMETCSATARTATSFDRVQFGCNFAYADGPP</sequence>
<feature type="region of interest" description="Disordered" evidence="1">
    <location>
        <begin position="1"/>
        <end position="23"/>
    </location>
</feature>
<protein>
    <submittedName>
        <fullName evidence="2">Uncharacterized protein</fullName>
    </submittedName>
</protein>
<accession>A0A9P1GGC2</accession>
<feature type="region of interest" description="Disordered" evidence="1">
    <location>
        <begin position="330"/>
        <end position="351"/>
    </location>
</feature>
<feature type="compositionally biased region" description="Polar residues" evidence="1">
    <location>
        <begin position="141"/>
        <end position="158"/>
    </location>
</feature>
<feature type="region of interest" description="Disordered" evidence="1">
    <location>
        <begin position="52"/>
        <end position="219"/>
    </location>
</feature>
<evidence type="ECO:0000313" key="4">
    <source>
        <dbReference type="Proteomes" id="UP001152797"/>
    </source>
</evidence>
<evidence type="ECO:0000256" key="1">
    <source>
        <dbReference type="SAM" id="MobiDB-lite"/>
    </source>
</evidence>
<dbReference type="AlphaFoldDB" id="A0A9P1GGC2"/>
<evidence type="ECO:0000313" key="2">
    <source>
        <dbReference type="EMBL" id="CAI4009269.1"/>
    </source>
</evidence>
<feature type="compositionally biased region" description="Low complexity" evidence="1">
    <location>
        <begin position="108"/>
        <end position="124"/>
    </location>
</feature>
<organism evidence="2">
    <name type="scientific">Cladocopium goreaui</name>
    <dbReference type="NCBI Taxonomy" id="2562237"/>
    <lineage>
        <taxon>Eukaryota</taxon>
        <taxon>Sar</taxon>
        <taxon>Alveolata</taxon>
        <taxon>Dinophyceae</taxon>
        <taxon>Suessiales</taxon>
        <taxon>Symbiodiniaceae</taxon>
        <taxon>Cladocopium</taxon>
    </lineage>
</organism>
<dbReference type="EMBL" id="CAMXCT030004480">
    <property type="protein sequence ID" value="CAL4796581.1"/>
    <property type="molecule type" value="Genomic_DNA"/>
</dbReference>
<comment type="caution">
    <text evidence="2">The sequence shown here is derived from an EMBL/GenBank/DDBJ whole genome shotgun (WGS) entry which is preliminary data.</text>
</comment>
<feature type="compositionally biased region" description="Basic and acidic residues" evidence="1">
    <location>
        <begin position="1"/>
        <end position="12"/>
    </location>
</feature>
<keyword evidence="4" id="KW-1185">Reference proteome</keyword>